<proteinExistence type="predicted"/>
<evidence type="ECO:0000313" key="1">
    <source>
        <dbReference type="EMBL" id="KAH7665259.1"/>
    </source>
</evidence>
<keyword evidence="2" id="KW-1185">Reference proteome</keyword>
<organism evidence="1 2">
    <name type="scientific">Dioscorea alata</name>
    <name type="common">Purple yam</name>
    <dbReference type="NCBI Taxonomy" id="55571"/>
    <lineage>
        <taxon>Eukaryota</taxon>
        <taxon>Viridiplantae</taxon>
        <taxon>Streptophyta</taxon>
        <taxon>Embryophyta</taxon>
        <taxon>Tracheophyta</taxon>
        <taxon>Spermatophyta</taxon>
        <taxon>Magnoliopsida</taxon>
        <taxon>Liliopsida</taxon>
        <taxon>Dioscoreales</taxon>
        <taxon>Dioscoreaceae</taxon>
        <taxon>Dioscorea</taxon>
    </lineage>
</organism>
<dbReference type="Proteomes" id="UP000827976">
    <property type="component" value="Chromosome 13"/>
</dbReference>
<sequence length="438" mass="50621">MSTTDAVELLRKRIICRERLESNANANANAQVSWHFEDRRYVEELEKELRNCSQEIGYLQDQLNLRNVEANYMAENVHSLELKLAGMGKLNEKVKLLSEELVRSESQRLILMQELKCREEALQDSVFQIEQLETSVSSISLDSECEVESIKLSVTALEQRCIEAERISQDAVAENDELNRQLKEFELRLQEAEEEISHLEQEKTVLQENLRTSKRITGESFCKVGELLDKWLKQNSSLFTDEYDHCLSHESRNEFLLAGETCACGEVLGPFLSKLAVVTAQDDKLKIEIEKMSSQINESELLVKQLKEELRVEKLKAKEEAEDLTQEMAELRYQITSMLEEECKRRACIEQASLLRIQELESLLRKEREKSTSAFRRLQEAHDLVEIRSMEIRQLKEELEGYHLGTKLEIASVDAKSSTSNNICGENESHWPLVPWHA</sequence>
<protein>
    <submittedName>
        <fullName evidence="1">Tropomyosin protein</fullName>
    </submittedName>
</protein>
<accession>A0ACB7UWI9</accession>
<name>A0ACB7UWI9_DIOAL</name>
<dbReference type="EMBL" id="CM037023">
    <property type="protein sequence ID" value="KAH7665259.1"/>
    <property type="molecule type" value="Genomic_DNA"/>
</dbReference>
<comment type="caution">
    <text evidence="1">The sequence shown here is derived from an EMBL/GenBank/DDBJ whole genome shotgun (WGS) entry which is preliminary data.</text>
</comment>
<evidence type="ECO:0000313" key="2">
    <source>
        <dbReference type="Proteomes" id="UP000827976"/>
    </source>
</evidence>
<gene>
    <name evidence="1" type="ORF">IHE45_13G021800</name>
</gene>
<reference evidence="2" key="1">
    <citation type="journal article" date="2022" name="Nat. Commun.">
        <title>Chromosome evolution and the genetic basis of agronomically important traits in greater yam.</title>
        <authorList>
            <person name="Bredeson J.V."/>
            <person name="Lyons J.B."/>
            <person name="Oniyinde I.O."/>
            <person name="Okereke N.R."/>
            <person name="Kolade O."/>
            <person name="Nnabue I."/>
            <person name="Nwadili C.O."/>
            <person name="Hribova E."/>
            <person name="Parker M."/>
            <person name="Nwogha J."/>
            <person name="Shu S."/>
            <person name="Carlson J."/>
            <person name="Kariba R."/>
            <person name="Muthemba S."/>
            <person name="Knop K."/>
            <person name="Barton G.J."/>
            <person name="Sherwood A.V."/>
            <person name="Lopez-Montes A."/>
            <person name="Asiedu R."/>
            <person name="Jamnadass R."/>
            <person name="Muchugi A."/>
            <person name="Goodstein D."/>
            <person name="Egesi C.N."/>
            <person name="Featherston J."/>
            <person name="Asfaw A."/>
            <person name="Simpson G.G."/>
            <person name="Dolezel J."/>
            <person name="Hendre P.S."/>
            <person name="Van Deynze A."/>
            <person name="Kumar P.L."/>
            <person name="Obidiegwu J.E."/>
            <person name="Bhattacharjee R."/>
            <person name="Rokhsar D.S."/>
        </authorList>
    </citation>
    <scope>NUCLEOTIDE SEQUENCE [LARGE SCALE GENOMIC DNA]</scope>
    <source>
        <strain evidence="2">cv. TDa95/00328</strain>
    </source>
</reference>